<evidence type="ECO:0000313" key="2">
    <source>
        <dbReference type="Proteomes" id="UP000290624"/>
    </source>
</evidence>
<gene>
    <name evidence="1" type="ORF">C1706_09655</name>
</gene>
<protein>
    <submittedName>
        <fullName evidence="1">DUF2017 domain-containing protein</fullName>
    </submittedName>
</protein>
<keyword evidence="2" id="KW-1185">Reference proteome</keyword>
<evidence type="ECO:0000313" key="1">
    <source>
        <dbReference type="EMBL" id="RXW31809.1"/>
    </source>
</evidence>
<dbReference type="EMBL" id="PPCV01000006">
    <property type="protein sequence ID" value="RXW31809.1"/>
    <property type="molecule type" value="Genomic_DNA"/>
</dbReference>
<dbReference type="AlphaFoldDB" id="A0A4Q2EF44"/>
<comment type="caution">
    <text evidence="1">The sequence shown here is derived from an EMBL/GenBank/DDBJ whole genome shotgun (WGS) entry which is preliminary data.</text>
</comment>
<proteinExistence type="predicted"/>
<dbReference type="Pfam" id="PF09438">
    <property type="entry name" value="DUF2017"/>
    <property type="match status" value="1"/>
</dbReference>
<accession>A0A4Q2EF44</accession>
<dbReference type="Proteomes" id="UP000290624">
    <property type="component" value="Unassembled WGS sequence"/>
</dbReference>
<dbReference type="InterPro" id="IPR018561">
    <property type="entry name" value="AosR"/>
</dbReference>
<sequence length="194" mass="20684">MGHAGARAVIPFVREGDDLVATFEAFEAALLASLVGQVADLLGGSGPVTHEQDPFAQWAAEFRAGVDLDRSDPVIARLFPDAYEDATAAGEHHRFSQEALRRGRIEDAEVVSAALVPIGEVGGAVVVGPEAVEAWLRVLNGVRLALAVRLGVETASDYDQLSALPARDPRAQLVDLYDWLGFVQESLLEALADE</sequence>
<reference evidence="1 2" key="1">
    <citation type="submission" date="2018-01" db="EMBL/GenBank/DDBJ databases">
        <title>Lactibacter flavus gen. nov., sp. nov., a novel bacterium of the family Propionibacteriaceae isolated from raw milk and dairy products.</title>
        <authorList>
            <person name="Wenning M."/>
            <person name="Breitenwieser F."/>
            <person name="Huptas C."/>
            <person name="von Neubeck M."/>
            <person name="Busse H.-J."/>
            <person name="Scherer S."/>
        </authorList>
    </citation>
    <scope>NUCLEOTIDE SEQUENCE [LARGE SCALE GENOMIC DNA]</scope>
    <source>
        <strain evidence="1 2">VG341</strain>
    </source>
</reference>
<name>A0A4Q2EF44_9ACTN</name>
<organism evidence="1 2">
    <name type="scientific">Propioniciclava flava</name>
    <dbReference type="NCBI Taxonomy" id="2072026"/>
    <lineage>
        <taxon>Bacteria</taxon>
        <taxon>Bacillati</taxon>
        <taxon>Actinomycetota</taxon>
        <taxon>Actinomycetes</taxon>
        <taxon>Propionibacteriales</taxon>
        <taxon>Propionibacteriaceae</taxon>
        <taxon>Propioniciclava</taxon>
    </lineage>
</organism>
<dbReference type="OrthoDB" id="3268479at2"/>